<accession>A0A317ZPS8</accession>
<dbReference type="Pfam" id="PF03808">
    <property type="entry name" value="Glyco_tran_WecG"/>
    <property type="match status" value="1"/>
</dbReference>
<dbReference type="InterPro" id="IPR004629">
    <property type="entry name" value="WecG_TagA_CpsF"/>
</dbReference>
<proteinExistence type="predicted"/>
<dbReference type="AlphaFoldDB" id="A0A317ZPS8"/>
<dbReference type="GO" id="GO:0016758">
    <property type="term" value="F:hexosyltransferase activity"/>
    <property type="evidence" value="ECO:0007669"/>
    <property type="project" value="TreeGrafter"/>
</dbReference>
<keyword evidence="1" id="KW-0328">Glycosyltransferase</keyword>
<dbReference type="EMBL" id="QHLY01000013">
    <property type="protein sequence ID" value="PXA65726.1"/>
    <property type="molecule type" value="Genomic_DNA"/>
</dbReference>
<sequence length="281" mass="31293">MPHKYTADHQGRSGGTRQPLFGLEIDALTMTEVLERAHHGTEEHMRFLIGVVNAAKIVQMRRDAELRGSLLEADVLLADGQSVIWASRILGRPLPERIAGIDLFERLLESANEEQRSVYFLGARPEVLVQLLNRVRENYPRLVIAGSRDGYFSDDEAASVAADIADSHADMLFLGISSPKKENFLARFGPELDVPLLHGVGGSFDVLAGVTRRAPDAWQRLGFEWAYRLLQEPGRLWNRYLFTNTAFIALTVRERIHPTTTYSVDGPKSGTRTETDGPADG</sequence>
<feature type="region of interest" description="Disordered" evidence="3">
    <location>
        <begin position="260"/>
        <end position="281"/>
    </location>
</feature>
<gene>
    <name evidence="4" type="ORF">CTB96_19855</name>
</gene>
<name>A0A317ZPS8_9MICO</name>
<dbReference type="PANTHER" id="PTHR34136:SF1">
    <property type="entry name" value="UDP-N-ACETYL-D-MANNOSAMINURONIC ACID TRANSFERASE"/>
    <property type="match status" value="1"/>
</dbReference>
<reference evidence="4 5" key="1">
    <citation type="submission" date="2018-05" db="EMBL/GenBank/DDBJ databases">
        <title>Genetic diversity of glacier-inhabiting Cryobacterium bacteria in China and description of Cryobacterium mengkeensis sp. nov. and Arthrobacter glacialis sp. nov.</title>
        <authorList>
            <person name="Liu Q."/>
            <person name="Xin Y.-H."/>
        </authorList>
    </citation>
    <scope>NUCLEOTIDE SEQUENCE [LARGE SCALE GENOMIC DNA]</scope>
    <source>
        <strain evidence="4 5">SK-1</strain>
    </source>
</reference>
<dbReference type="Proteomes" id="UP000246722">
    <property type="component" value="Unassembled WGS sequence"/>
</dbReference>
<dbReference type="PANTHER" id="PTHR34136">
    <property type="match status" value="1"/>
</dbReference>
<dbReference type="RefSeq" id="WP_110128711.1">
    <property type="nucleotide sequence ID" value="NZ_QHLY01000013.1"/>
</dbReference>
<organism evidence="4 5">
    <name type="scientific">Cryobacterium arcticum</name>
    <dbReference type="NCBI Taxonomy" id="670052"/>
    <lineage>
        <taxon>Bacteria</taxon>
        <taxon>Bacillati</taxon>
        <taxon>Actinomycetota</taxon>
        <taxon>Actinomycetes</taxon>
        <taxon>Micrococcales</taxon>
        <taxon>Microbacteriaceae</taxon>
        <taxon>Cryobacterium</taxon>
    </lineage>
</organism>
<protein>
    <submittedName>
        <fullName evidence="4">Glycosyltransferase</fullName>
    </submittedName>
</protein>
<comment type="caution">
    <text evidence="4">The sequence shown here is derived from an EMBL/GenBank/DDBJ whole genome shotgun (WGS) entry which is preliminary data.</text>
</comment>
<evidence type="ECO:0000256" key="2">
    <source>
        <dbReference type="ARBA" id="ARBA00022679"/>
    </source>
</evidence>
<evidence type="ECO:0000256" key="1">
    <source>
        <dbReference type="ARBA" id="ARBA00022676"/>
    </source>
</evidence>
<keyword evidence="5" id="KW-1185">Reference proteome</keyword>
<evidence type="ECO:0000256" key="3">
    <source>
        <dbReference type="SAM" id="MobiDB-lite"/>
    </source>
</evidence>
<dbReference type="NCBIfam" id="TIGR00696">
    <property type="entry name" value="wecG_tagA_cpsF"/>
    <property type="match status" value="1"/>
</dbReference>
<evidence type="ECO:0000313" key="4">
    <source>
        <dbReference type="EMBL" id="PXA65726.1"/>
    </source>
</evidence>
<dbReference type="OrthoDB" id="9771846at2"/>
<dbReference type="CDD" id="cd06533">
    <property type="entry name" value="Glyco_transf_WecG_TagA"/>
    <property type="match status" value="1"/>
</dbReference>
<evidence type="ECO:0000313" key="5">
    <source>
        <dbReference type="Proteomes" id="UP000246722"/>
    </source>
</evidence>
<keyword evidence="2 4" id="KW-0808">Transferase</keyword>